<gene>
    <name evidence="2" type="ORF">HMPREF9080_00212</name>
</gene>
<dbReference type="EMBL" id="AGCM01000013">
    <property type="protein sequence ID" value="EHM55999.1"/>
    <property type="molecule type" value="Genomic_DNA"/>
</dbReference>
<protein>
    <submittedName>
        <fullName evidence="2">Uncharacterized protein</fullName>
    </submittedName>
</protein>
<proteinExistence type="predicted"/>
<sequence length="62" mass="7264">MQRIRDCHVGRPPRGRKKSPPPLRLGFFASCSPFVRYDKKNKFMVIIRVVVVSKMTLRCCKK</sequence>
<feature type="region of interest" description="Disordered" evidence="1">
    <location>
        <begin position="1"/>
        <end position="21"/>
    </location>
</feature>
<dbReference type="HOGENOM" id="CLU_2895717_0_0_6"/>
<comment type="caution">
    <text evidence="2">The sequence shown here is derived from an EMBL/GenBank/DDBJ whole genome shotgun (WGS) entry which is preliminary data.</text>
</comment>
<evidence type="ECO:0000256" key="1">
    <source>
        <dbReference type="SAM" id="MobiDB-lite"/>
    </source>
</evidence>
<name>G9ZBT5_9GAMM</name>
<organism evidence="2 3">
    <name type="scientific">Cardiobacterium valvarum F0432</name>
    <dbReference type="NCBI Taxonomy" id="797473"/>
    <lineage>
        <taxon>Bacteria</taxon>
        <taxon>Pseudomonadati</taxon>
        <taxon>Pseudomonadota</taxon>
        <taxon>Gammaproteobacteria</taxon>
        <taxon>Cardiobacteriales</taxon>
        <taxon>Cardiobacteriaceae</taxon>
        <taxon>Cardiobacterium</taxon>
    </lineage>
</organism>
<reference evidence="2 3" key="1">
    <citation type="submission" date="2011-08" db="EMBL/GenBank/DDBJ databases">
        <authorList>
            <person name="Weinstock G."/>
            <person name="Sodergren E."/>
            <person name="Clifton S."/>
            <person name="Fulton L."/>
            <person name="Fulton B."/>
            <person name="Courtney L."/>
            <person name="Fronick C."/>
            <person name="Harrison M."/>
            <person name="Strong C."/>
            <person name="Farmer C."/>
            <person name="Delahaunty K."/>
            <person name="Markovic C."/>
            <person name="Hall O."/>
            <person name="Minx P."/>
            <person name="Tomlinson C."/>
            <person name="Mitreva M."/>
            <person name="Hou S."/>
            <person name="Chen J."/>
            <person name="Wollam A."/>
            <person name="Pepin K.H."/>
            <person name="Johnson M."/>
            <person name="Bhonagiri V."/>
            <person name="Zhang X."/>
            <person name="Suruliraj S."/>
            <person name="Warren W."/>
            <person name="Chinwalla A."/>
            <person name="Mardis E.R."/>
            <person name="Wilson R.K."/>
        </authorList>
    </citation>
    <scope>NUCLEOTIDE SEQUENCE [LARGE SCALE GENOMIC DNA]</scope>
    <source>
        <strain evidence="2 3">F0432</strain>
    </source>
</reference>
<evidence type="ECO:0000313" key="2">
    <source>
        <dbReference type="EMBL" id="EHM55999.1"/>
    </source>
</evidence>
<dbReference type="AlphaFoldDB" id="G9ZBT5"/>
<dbReference type="STRING" id="797473.HMPREF9080_00212"/>
<accession>G9ZBT5</accession>
<evidence type="ECO:0000313" key="3">
    <source>
        <dbReference type="Proteomes" id="UP000004750"/>
    </source>
</evidence>
<dbReference type="Proteomes" id="UP000004750">
    <property type="component" value="Unassembled WGS sequence"/>
</dbReference>